<dbReference type="InterPro" id="IPR027417">
    <property type="entry name" value="P-loop_NTPase"/>
</dbReference>
<protein>
    <recommendedName>
        <fullName evidence="3">Nuclease SbcCD subunit C</fullName>
    </recommendedName>
</protein>
<keyword evidence="4" id="KW-0175">Coiled coil</keyword>
<gene>
    <name evidence="6" type="primary">sbcC</name>
    <name evidence="6" type="ORF">JCM17207_05160</name>
</gene>
<dbReference type="RefSeq" id="WP_238316143.1">
    <property type="nucleotide sequence ID" value="NZ_BQKV01000021.1"/>
</dbReference>
<feature type="coiled-coil region" evidence="4">
    <location>
        <begin position="254"/>
        <end position="449"/>
    </location>
</feature>
<dbReference type="Pfam" id="PF13558">
    <property type="entry name" value="SbcC_Walker_B"/>
    <property type="match status" value="1"/>
</dbReference>
<accession>A0AA37IYI4</accession>
<reference evidence="6" key="1">
    <citation type="journal article" date="2022" name="Int. J. Syst. Evol. Microbiol.">
        <title>Genome-based, phenotypic and chemotaxonomic classification of Faecalibacterium strains: proposal of three novel species Faecalibacterium duncaniae sp. nov., Faecalibacterium hattorii sp. nov. and Faecalibacterium gallinarum sp. nov. .</title>
        <authorList>
            <person name="Sakamoto M."/>
            <person name="Sakurai N."/>
            <person name="Tanno H."/>
            <person name="Iino T."/>
            <person name="Ohkuma M."/>
            <person name="Endo A."/>
        </authorList>
    </citation>
    <scope>NUCLEOTIDE SEQUENCE</scope>
    <source>
        <strain evidence="6">JCM 17207</strain>
    </source>
</reference>
<evidence type="ECO:0000313" key="6">
    <source>
        <dbReference type="EMBL" id="GJN63891.1"/>
    </source>
</evidence>
<name>A0AA37IYI4_9FIRM</name>
<comment type="subunit">
    <text evidence="2">Heterodimer of SbcC and SbcD.</text>
</comment>
<dbReference type="PANTHER" id="PTHR32114">
    <property type="entry name" value="ABC TRANSPORTER ABCH.3"/>
    <property type="match status" value="1"/>
</dbReference>
<dbReference type="SUPFAM" id="SSF52540">
    <property type="entry name" value="P-loop containing nucleoside triphosphate hydrolases"/>
    <property type="match status" value="1"/>
</dbReference>
<feature type="domain" description="Rad50/SbcC-type AAA" evidence="5">
    <location>
        <begin position="5"/>
        <end position="222"/>
    </location>
</feature>
<evidence type="ECO:0000256" key="4">
    <source>
        <dbReference type="SAM" id="Coils"/>
    </source>
</evidence>
<dbReference type="EMBL" id="BQKV01000021">
    <property type="protein sequence ID" value="GJN63891.1"/>
    <property type="molecule type" value="Genomic_DNA"/>
</dbReference>
<dbReference type="GO" id="GO:0016887">
    <property type="term" value="F:ATP hydrolysis activity"/>
    <property type="evidence" value="ECO:0007669"/>
    <property type="project" value="InterPro"/>
</dbReference>
<dbReference type="Gene3D" id="3.40.50.300">
    <property type="entry name" value="P-loop containing nucleotide triphosphate hydrolases"/>
    <property type="match status" value="2"/>
</dbReference>
<dbReference type="InterPro" id="IPR038729">
    <property type="entry name" value="Rad50/SbcC_AAA"/>
</dbReference>
<dbReference type="PANTHER" id="PTHR32114:SF2">
    <property type="entry name" value="ABC TRANSPORTER ABCH.3"/>
    <property type="match status" value="1"/>
</dbReference>
<evidence type="ECO:0000259" key="5">
    <source>
        <dbReference type="Pfam" id="PF13476"/>
    </source>
</evidence>
<evidence type="ECO:0000256" key="3">
    <source>
        <dbReference type="ARBA" id="ARBA00013368"/>
    </source>
</evidence>
<evidence type="ECO:0000256" key="2">
    <source>
        <dbReference type="ARBA" id="ARBA00011322"/>
    </source>
</evidence>
<organism evidence="6 7">
    <name type="scientific">Faecalibacterium gallinarum</name>
    <dbReference type="NCBI Taxonomy" id="2903556"/>
    <lineage>
        <taxon>Bacteria</taxon>
        <taxon>Bacillati</taxon>
        <taxon>Bacillota</taxon>
        <taxon>Clostridia</taxon>
        <taxon>Eubacteriales</taxon>
        <taxon>Oscillospiraceae</taxon>
        <taxon>Faecalibacterium</taxon>
    </lineage>
</organism>
<dbReference type="AlphaFoldDB" id="A0AA37IYI4"/>
<sequence>MRPLKLTLSAFGPYAGLETLDFTLLGDSGLYLITGDTGAGKSTIFDAITFALYGKDSGKDRRERSFRSMYAESDSQETFVELTFLHQGREYTVRRQPEYERFSKRSGKNTLKGAEATLLCPDGTIITKKTQVTEKIVELLGINRDQFKQIAMIAQGDFLELLQAESDRRREIFQKIFDTRIYARAQKLLGEEAARLMDQQKSLQGGIARYAAGVQCPDDSPLAEQAALARAGGLPTSQLAGLLEQLLTADEGEKTALTEQQAELTQAMNELAGQISLEQERQKSRQELAAAQGRKITLEAEQAAARQTQAAARARQGEMEQLQKEAAALEHQLPDYDRREEYRRQARTRAEDLARAQKGLAGLKAQREQLAALYTAAQAEAEPLQNAEADRVRAEQALKEWQARQERLTAAGKNWQTGARLLRQAQAAYQQAEAEAKQALEEYDRQSTLYRQEKAGLLARDLKEGAPCPVCGSLHHPNPAPPPAGAVSEEELEGLRAGWEAASARAQKAAEAASAAKGRAEQQAAALREEMANLPAEGPVPEALPEQLTAALARLAAETQAAAQALQEAGQRAQRQTELNAKLTQWAEKIETLRTRVENGERYCIQLAEQEKAGAAALAQLEETLSWPDGPAARAALAEKQNAAKAIQSAMERADQNAQRIAAALAGAEGVIHSLESQLAGAEPMDLESARARWAQLKSRQAELTAQSEEISARLIQNRAALEGIQNQSAQAAALADRLQMVKGLADTATGSVSGKEKVDFETYILRSYFDRILRQANHRFLEMSGGQYELCRREKSEDLRRASGLELEVLDHYNGTRRDIKTLSGGESFLASLSLALGLADVVQAAAGGVQIQAMFIDEGFGTLDEETLRLAMESLIRLSSGDRLVGIISHVAELKNRIEKQIVVTKTRSGGSRAEIVCG</sequence>
<evidence type="ECO:0000256" key="1">
    <source>
        <dbReference type="ARBA" id="ARBA00006930"/>
    </source>
</evidence>
<feature type="coiled-coil region" evidence="4">
    <location>
        <begin position="510"/>
        <end position="576"/>
    </location>
</feature>
<keyword evidence="7" id="KW-1185">Reference proteome</keyword>
<proteinExistence type="inferred from homology"/>
<dbReference type="GO" id="GO:0006302">
    <property type="term" value="P:double-strand break repair"/>
    <property type="evidence" value="ECO:0007669"/>
    <property type="project" value="InterPro"/>
</dbReference>
<comment type="similarity">
    <text evidence="1">Belongs to the SMC family. SbcC subfamily.</text>
</comment>
<dbReference type="Proteomes" id="UP001055185">
    <property type="component" value="Unassembled WGS sequence"/>
</dbReference>
<comment type="caution">
    <text evidence="6">The sequence shown here is derived from an EMBL/GenBank/DDBJ whole genome shotgun (WGS) entry which is preliminary data.</text>
</comment>
<evidence type="ECO:0000313" key="7">
    <source>
        <dbReference type="Proteomes" id="UP001055185"/>
    </source>
</evidence>
<dbReference type="Pfam" id="PF13476">
    <property type="entry name" value="AAA_23"/>
    <property type="match status" value="1"/>
</dbReference>